<name>A0ABQ6YK25_9NOCA</name>
<dbReference type="Pfam" id="PF00291">
    <property type="entry name" value="PALP"/>
    <property type="match status" value="1"/>
</dbReference>
<dbReference type="Proteomes" id="UP000798951">
    <property type="component" value="Unassembled WGS sequence"/>
</dbReference>
<keyword evidence="6" id="KW-1185">Reference proteome</keyword>
<sequence length="407" mass="42902">MTAPQPGLLHLVGGTPVVQVPAGNSWYTAKLESASIAGMKARAAVSMMRAAAARGDLAPGATIIESTSGTLGLGLALAGKALGHPIVLVVDDELEPDLRALFSAFGITLEVVTSPHPTGGWQQARLDRLAELLAATPGAYWPDQYDNPDNAGGYQAMGAEILAQVDDVDVLVASIGSGGHCAGLTRVLRTRWPALRVIGVDAVGSRIFGQPDRRRLMRGLGSSILPRNVAYADFDEVHWVGAAEAVASCRALAARTGIAGGWSTGAAALVAGWVAEREPDSRVLTVFPDGPHRYLRTIYDDTWCRTNDLFTTPATEPRTIPTPDSTEVSGWGRCTMVRDPATDGRESDTEVVRMLADTVGDAAAKAQATEMGDPSGRAQDCADRVRDHAEPLRKPATEVHDDAEVLG</sequence>
<evidence type="ECO:0000256" key="1">
    <source>
        <dbReference type="ARBA" id="ARBA00001933"/>
    </source>
</evidence>
<comment type="cofactor">
    <cofactor evidence="1">
        <name>pyridoxal 5'-phosphate</name>
        <dbReference type="ChEBI" id="CHEBI:597326"/>
    </cofactor>
</comment>
<gene>
    <name evidence="5" type="ORF">FNL39_106461</name>
</gene>
<dbReference type="SUPFAM" id="SSF53686">
    <property type="entry name" value="Tryptophan synthase beta subunit-like PLP-dependent enzymes"/>
    <property type="match status" value="1"/>
</dbReference>
<organism evidence="5 6">
    <name type="scientific">Nocardia caishijiensis</name>
    <dbReference type="NCBI Taxonomy" id="184756"/>
    <lineage>
        <taxon>Bacteria</taxon>
        <taxon>Bacillati</taxon>
        <taxon>Actinomycetota</taxon>
        <taxon>Actinomycetes</taxon>
        <taxon>Mycobacteriales</taxon>
        <taxon>Nocardiaceae</taxon>
        <taxon>Nocardia</taxon>
    </lineage>
</organism>
<evidence type="ECO:0000313" key="6">
    <source>
        <dbReference type="Proteomes" id="UP000798951"/>
    </source>
</evidence>
<proteinExistence type="predicted"/>
<evidence type="ECO:0000256" key="2">
    <source>
        <dbReference type="ARBA" id="ARBA00022898"/>
    </source>
</evidence>
<evidence type="ECO:0000313" key="5">
    <source>
        <dbReference type="EMBL" id="KAF0846066.1"/>
    </source>
</evidence>
<dbReference type="CDD" id="cd01561">
    <property type="entry name" value="CBS_like"/>
    <property type="match status" value="1"/>
</dbReference>
<feature type="domain" description="Tryptophan synthase beta chain-like PALP" evidence="4">
    <location>
        <begin position="10"/>
        <end position="289"/>
    </location>
</feature>
<dbReference type="InterPro" id="IPR036052">
    <property type="entry name" value="TrpB-like_PALP_sf"/>
</dbReference>
<keyword evidence="2" id="KW-0663">Pyridoxal phosphate</keyword>
<evidence type="ECO:0000259" key="4">
    <source>
        <dbReference type="Pfam" id="PF00291"/>
    </source>
</evidence>
<feature type="compositionally biased region" description="Basic and acidic residues" evidence="3">
    <location>
        <begin position="380"/>
        <end position="407"/>
    </location>
</feature>
<dbReference type="InterPro" id="IPR001926">
    <property type="entry name" value="TrpB-like_PALP"/>
</dbReference>
<evidence type="ECO:0000256" key="3">
    <source>
        <dbReference type="SAM" id="MobiDB-lite"/>
    </source>
</evidence>
<dbReference type="Gene3D" id="3.40.50.1100">
    <property type="match status" value="2"/>
</dbReference>
<dbReference type="InterPro" id="IPR050214">
    <property type="entry name" value="Cys_Synth/Cystath_Beta-Synth"/>
</dbReference>
<accession>A0ABQ6YK25</accession>
<comment type="caution">
    <text evidence="5">The sequence shown here is derived from an EMBL/GenBank/DDBJ whole genome shotgun (WGS) entry which is preliminary data.</text>
</comment>
<protein>
    <submittedName>
        <fullName evidence="5">Cysteine synthase A</fullName>
    </submittedName>
</protein>
<feature type="region of interest" description="Disordered" evidence="3">
    <location>
        <begin position="366"/>
        <end position="407"/>
    </location>
</feature>
<reference evidence="5 6" key="1">
    <citation type="submission" date="2019-07" db="EMBL/GenBank/DDBJ databases">
        <title>Genomic Encyclopedia of Type Strains, Phase IV (KMG-IV): sequencing the most valuable type-strain genomes for metagenomic binning, comparative biology and taxonomic classification.</title>
        <authorList>
            <person name="Goeker M."/>
        </authorList>
    </citation>
    <scope>NUCLEOTIDE SEQUENCE [LARGE SCALE GENOMIC DNA]</scope>
    <source>
        <strain evidence="5 6">DSM 44831</strain>
    </source>
</reference>
<dbReference type="EMBL" id="VMSD01000006">
    <property type="protein sequence ID" value="KAF0846066.1"/>
    <property type="molecule type" value="Genomic_DNA"/>
</dbReference>
<dbReference type="PANTHER" id="PTHR10314">
    <property type="entry name" value="CYSTATHIONINE BETA-SYNTHASE"/>
    <property type="match status" value="1"/>
</dbReference>